<evidence type="ECO:0000313" key="3">
    <source>
        <dbReference type="EMBL" id="CDT74878.1"/>
    </source>
</evidence>
<dbReference type="PATRIC" id="fig|1496.854.peg.3394"/>
<name>A0A069AHL0_CLODI</name>
<organism evidence="2">
    <name type="scientific">Clostridioides difficile</name>
    <name type="common">Peptoclostridium difficile</name>
    <dbReference type="NCBI Taxonomy" id="1496"/>
    <lineage>
        <taxon>Bacteria</taxon>
        <taxon>Bacillati</taxon>
        <taxon>Bacillota</taxon>
        <taxon>Clostridia</taxon>
        <taxon>Peptostreptococcales</taxon>
        <taxon>Peptostreptococcaceae</taxon>
        <taxon>Clostridioides</taxon>
    </lineage>
</organism>
<dbReference type="PIRSF" id="PIRSF034934">
    <property type="entry name" value="AbiF_AbiD"/>
    <property type="match status" value="1"/>
</dbReference>
<sequence>MVEVKEEKTFDEQIDILKSRGLIINDKEDAKFVLSNVNYYRFTAYLLSFKNDDGSYKEGTTFEEVYDIYRFNKEFRILLTDLLGSIEIAFRTYIAYTLAIKHGACGYLERESFKDEKFYINFLTALEREKNNNSDKLFIIHHKEKYEGKLPIWVATEIMTFGMLSKLYSNMLPEDTRYIKNNLCRVNTLLVKSWLQSLTQVRNQCAHYGRIYNNNFRIITIKNEYKKYNLDNKKIFSYILAMKHLTMDKLIWNSFFIKLQKLINDYNNSIDLKLIGFPNNWIEILAK</sequence>
<dbReference type="EMBL" id="LK933416">
    <property type="protein sequence ID" value="CDT74878.1"/>
    <property type="molecule type" value="Genomic_DNA"/>
</dbReference>
<dbReference type="RefSeq" id="WP_015984862.1">
    <property type="nucleotide sequence ID" value="NZ_BBYB01000069.1"/>
</dbReference>
<dbReference type="AlphaFoldDB" id="A0A069AHL0"/>
<dbReference type="InterPro" id="IPR011664">
    <property type="entry name" value="Abi_system_AbiD/AbiF-like"/>
</dbReference>
<proteinExistence type="predicted"/>
<dbReference type="EMBL" id="LK932326">
    <property type="protein sequence ID" value="CDS82882.1"/>
    <property type="molecule type" value="Genomic_DNA"/>
</dbReference>
<protein>
    <submittedName>
        <fullName evidence="2">Uncharacterized protein</fullName>
    </submittedName>
</protein>
<dbReference type="Pfam" id="PF07751">
    <property type="entry name" value="Abi_2"/>
    <property type="match status" value="1"/>
</dbReference>
<evidence type="ECO:0000313" key="1">
    <source>
        <dbReference type="EMBL" id="CDS82882.1"/>
    </source>
</evidence>
<accession>A0A069AHL0</accession>
<dbReference type="InterPro" id="IPR017034">
    <property type="entry name" value="Abi_system_AbiD/AbiF"/>
</dbReference>
<reference evidence="2" key="1">
    <citation type="submission" date="2014-07" db="EMBL/GenBank/DDBJ databases">
        <authorList>
            <person name="Monot Marc"/>
        </authorList>
    </citation>
    <scope>NUCLEOTIDE SEQUENCE</scope>
    <source>
        <strain evidence="3">7032989</strain>
        <strain evidence="1">7032994</strain>
    </source>
</reference>
<dbReference type="EMBL" id="LK932539">
    <property type="protein sequence ID" value="CDS90375.1"/>
    <property type="molecule type" value="Genomic_DNA"/>
</dbReference>
<evidence type="ECO:0000313" key="2">
    <source>
        <dbReference type="EMBL" id="CDS90375.1"/>
    </source>
</evidence>
<gene>
    <name evidence="3" type="ORF">BN1095_710050</name>
    <name evidence="2" type="ORF">BN1096_830002</name>
    <name evidence="1" type="ORF">BN1097_1200002</name>
</gene>